<evidence type="ECO:0000313" key="3">
    <source>
        <dbReference type="Proteomes" id="UP000489600"/>
    </source>
</evidence>
<accession>A0A565CF86</accession>
<sequence length="261" mass="30237">MNNLHSSDYDMYFFNPFTRDLINLPRFGKPDHKFAFSCAPTMSTCVVFSICIHLLPHHDSISTWSPGAMEWVTESFKNQLYLSNGQWRNIVFSDGLFYCLTNRDKIGVFDPSARYWRVLIVLRPRMHHFLEGAWYVAEHKGHIFLIDAASSRKPVVFRLNRSPLIWAEKHTLKGSTIFASPASCVFKPELTGTTRNKVYFSKMPFNSTSCMSYSFDERRYFPDRTEGEDFANPQEDFNISAFTTIDSEIDISSIFGDKLRI</sequence>
<evidence type="ECO:0000259" key="1">
    <source>
        <dbReference type="Pfam" id="PF03478"/>
    </source>
</evidence>
<proteinExistence type="predicted"/>
<evidence type="ECO:0000313" key="2">
    <source>
        <dbReference type="EMBL" id="VVB12181.1"/>
    </source>
</evidence>
<protein>
    <recommendedName>
        <fullName evidence="1">KIB1-4 beta-propeller domain-containing protein</fullName>
    </recommendedName>
</protein>
<feature type="domain" description="KIB1-4 beta-propeller" evidence="1">
    <location>
        <begin position="8"/>
        <end position="206"/>
    </location>
</feature>
<dbReference type="Pfam" id="PF03478">
    <property type="entry name" value="Beta-prop_KIB1-4"/>
    <property type="match status" value="1"/>
</dbReference>
<dbReference type="InterPro" id="IPR005174">
    <property type="entry name" value="KIB1-4_b-propeller"/>
</dbReference>
<reference evidence="2" key="1">
    <citation type="submission" date="2019-07" db="EMBL/GenBank/DDBJ databases">
        <authorList>
            <person name="Dittberner H."/>
        </authorList>
    </citation>
    <scope>NUCLEOTIDE SEQUENCE [LARGE SCALE GENOMIC DNA]</scope>
</reference>
<dbReference type="Proteomes" id="UP000489600">
    <property type="component" value="Unassembled WGS sequence"/>
</dbReference>
<dbReference type="OrthoDB" id="1863935at2759"/>
<gene>
    <name evidence="2" type="ORF">ANE_LOCUS22625</name>
</gene>
<name>A0A565CF86_9BRAS</name>
<dbReference type="EMBL" id="CABITT030000007">
    <property type="protein sequence ID" value="VVB12181.1"/>
    <property type="molecule type" value="Genomic_DNA"/>
</dbReference>
<keyword evidence="3" id="KW-1185">Reference proteome</keyword>
<dbReference type="PANTHER" id="PTHR33127:SF88">
    <property type="entry name" value="F-BOX DOMAIN-CONTAINING PROTEIN"/>
    <property type="match status" value="1"/>
</dbReference>
<dbReference type="PANTHER" id="PTHR33127">
    <property type="entry name" value="TRANSMEMBRANE PROTEIN"/>
    <property type="match status" value="1"/>
</dbReference>
<comment type="caution">
    <text evidence="2">The sequence shown here is derived from an EMBL/GenBank/DDBJ whole genome shotgun (WGS) entry which is preliminary data.</text>
</comment>
<dbReference type="AlphaFoldDB" id="A0A565CF86"/>
<organism evidence="2 3">
    <name type="scientific">Arabis nemorensis</name>
    <dbReference type="NCBI Taxonomy" id="586526"/>
    <lineage>
        <taxon>Eukaryota</taxon>
        <taxon>Viridiplantae</taxon>
        <taxon>Streptophyta</taxon>
        <taxon>Embryophyta</taxon>
        <taxon>Tracheophyta</taxon>
        <taxon>Spermatophyta</taxon>
        <taxon>Magnoliopsida</taxon>
        <taxon>eudicotyledons</taxon>
        <taxon>Gunneridae</taxon>
        <taxon>Pentapetalae</taxon>
        <taxon>rosids</taxon>
        <taxon>malvids</taxon>
        <taxon>Brassicales</taxon>
        <taxon>Brassicaceae</taxon>
        <taxon>Arabideae</taxon>
        <taxon>Arabis</taxon>
    </lineage>
</organism>